<feature type="region of interest" description="Disordered" evidence="1">
    <location>
        <begin position="355"/>
        <end position="375"/>
    </location>
</feature>
<protein>
    <submittedName>
        <fullName evidence="4">Gfo/Idh/MocA family oxidoreductase</fullName>
    </submittedName>
</protein>
<dbReference type="OrthoDB" id="9815825at2"/>
<evidence type="ECO:0000313" key="5">
    <source>
        <dbReference type="Proteomes" id="UP000266441"/>
    </source>
</evidence>
<name>A0A399CZJ2_9BACT</name>
<organism evidence="4 5">
    <name type="scientific">Mariniphaga sediminis</name>
    <dbReference type="NCBI Taxonomy" id="1628158"/>
    <lineage>
        <taxon>Bacteria</taxon>
        <taxon>Pseudomonadati</taxon>
        <taxon>Bacteroidota</taxon>
        <taxon>Bacteroidia</taxon>
        <taxon>Marinilabiliales</taxon>
        <taxon>Prolixibacteraceae</taxon>
        <taxon>Mariniphaga</taxon>
    </lineage>
</organism>
<feature type="compositionally biased region" description="Basic and acidic residues" evidence="1">
    <location>
        <begin position="365"/>
        <end position="375"/>
    </location>
</feature>
<comment type="caution">
    <text evidence="4">The sequence shown here is derived from an EMBL/GenBank/DDBJ whole genome shotgun (WGS) entry which is preliminary data.</text>
</comment>
<dbReference type="InterPro" id="IPR055170">
    <property type="entry name" value="GFO_IDH_MocA-like_dom"/>
</dbReference>
<sequence length="375" mass="41644">MDRPTFNIAILGCGKVAHLHAEAIQNLPQARLAAVWSRTKKTAQDFAGNYDTKAFEDITQMIREAGIDLAIICTPHPFHREPAIQAAHAGAHVLVEKPLASTLEDSDAIITACQTNGVRLGVISQRRWYAPVMRVKKAIDAGKIGKPVFGTINMLGWRDKNYYDADAWRGTWKMEGGGVLVNQAPHQLDIFLWYMGEIDEVYGIWKNLNHPYIEAEDTAVAIVKFKNGGIGNIIVSNSQKPGIYGKVHVHGENGASVGVQTDGGAMFVAGMSTVLEPPVNDLWTVPGEEKMLEKWMKEDSEMFHSINPTVFYIERQIEDFLKALETGKKPLVSGEDGRRTVELFTAIYRSTRDNQPVKFPLQPENSKDMDGRLIG</sequence>
<dbReference type="Proteomes" id="UP000266441">
    <property type="component" value="Unassembled WGS sequence"/>
</dbReference>
<gene>
    <name evidence="4" type="ORF">D1164_10825</name>
</gene>
<evidence type="ECO:0000259" key="2">
    <source>
        <dbReference type="Pfam" id="PF01408"/>
    </source>
</evidence>
<keyword evidence="5" id="KW-1185">Reference proteome</keyword>
<dbReference type="InterPro" id="IPR052515">
    <property type="entry name" value="Gfo/Idh/MocA_Oxidoreductase"/>
</dbReference>
<dbReference type="PANTHER" id="PTHR43249">
    <property type="entry name" value="UDP-N-ACETYL-2-AMINO-2-DEOXY-D-GLUCURONATE OXIDASE"/>
    <property type="match status" value="1"/>
</dbReference>
<dbReference type="InterPro" id="IPR000683">
    <property type="entry name" value="Gfo/Idh/MocA-like_OxRdtase_N"/>
</dbReference>
<dbReference type="SUPFAM" id="SSF51735">
    <property type="entry name" value="NAD(P)-binding Rossmann-fold domains"/>
    <property type="match status" value="1"/>
</dbReference>
<reference evidence="4 5" key="1">
    <citation type="journal article" date="2015" name="Int. J. Syst. Evol. Microbiol.">
        <title>Mariniphaga sediminis sp. nov., isolated from coastal sediment.</title>
        <authorList>
            <person name="Wang F.Q."/>
            <person name="Shen Q.Y."/>
            <person name="Chen G.J."/>
            <person name="Du Z.J."/>
        </authorList>
    </citation>
    <scope>NUCLEOTIDE SEQUENCE [LARGE SCALE GENOMIC DNA]</scope>
    <source>
        <strain evidence="4 5">SY21</strain>
    </source>
</reference>
<dbReference type="Gene3D" id="3.30.360.10">
    <property type="entry name" value="Dihydrodipicolinate Reductase, domain 2"/>
    <property type="match status" value="1"/>
</dbReference>
<dbReference type="GO" id="GO:0000166">
    <property type="term" value="F:nucleotide binding"/>
    <property type="evidence" value="ECO:0007669"/>
    <property type="project" value="InterPro"/>
</dbReference>
<dbReference type="EMBL" id="QWET01000007">
    <property type="protein sequence ID" value="RIH65074.1"/>
    <property type="molecule type" value="Genomic_DNA"/>
</dbReference>
<dbReference type="RefSeq" id="WP_119349999.1">
    <property type="nucleotide sequence ID" value="NZ_QWET01000007.1"/>
</dbReference>
<proteinExistence type="predicted"/>
<dbReference type="SUPFAM" id="SSF55347">
    <property type="entry name" value="Glyceraldehyde-3-phosphate dehydrogenase-like, C-terminal domain"/>
    <property type="match status" value="1"/>
</dbReference>
<dbReference type="Pfam" id="PF22725">
    <property type="entry name" value="GFO_IDH_MocA_C3"/>
    <property type="match status" value="1"/>
</dbReference>
<feature type="domain" description="Gfo/Idh/MocA-like oxidoreductase N-terminal" evidence="2">
    <location>
        <begin position="6"/>
        <end position="122"/>
    </location>
</feature>
<dbReference type="Gene3D" id="3.40.50.720">
    <property type="entry name" value="NAD(P)-binding Rossmann-like Domain"/>
    <property type="match status" value="1"/>
</dbReference>
<dbReference type="InterPro" id="IPR036291">
    <property type="entry name" value="NAD(P)-bd_dom_sf"/>
</dbReference>
<evidence type="ECO:0000313" key="4">
    <source>
        <dbReference type="EMBL" id="RIH65074.1"/>
    </source>
</evidence>
<dbReference type="Pfam" id="PF01408">
    <property type="entry name" value="GFO_IDH_MocA"/>
    <property type="match status" value="1"/>
</dbReference>
<dbReference type="PANTHER" id="PTHR43249:SF1">
    <property type="entry name" value="D-GLUCOSIDE 3-DEHYDROGENASE"/>
    <property type="match status" value="1"/>
</dbReference>
<feature type="domain" description="GFO/IDH/MocA-like oxidoreductase" evidence="3">
    <location>
        <begin position="133"/>
        <end position="255"/>
    </location>
</feature>
<accession>A0A399CZJ2</accession>
<dbReference type="AlphaFoldDB" id="A0A399CZJ2"/>
<evidence type="ECO:0000256" key="1">
    <source>
        <dbReference type="SAM" id="MobiDB-lite"/>
    </source>
</evidence>
<evidence type="ECO:0000259" key="3">
    <source>
        <dbReference type="Pfam" id="PF22725"/>
    </source>
</evidence>